<dbReference type="Proteomes" id="UP000789326">
    <property type="component" value="Unassembled WGS sequence"/>
</dbReference>
<evidence type="ECO:0000313" key="2">
    <source>
        <dbReference type="EMBL" id="SIR01821.1"/>
    </source>
</evidence>
<proteinExistence type="predicted"/>
<dbReference type="EMBL" id="FTMX01000002">
    <property type="protein sequence ID" value="SIR01821.1"/>
    <property type="molecule type" value="Genomic_DNA"/>
</dbReference>
<evidence type="ECO:0000313" key="1">
    <source>
        <dbReference type="EMBL" id="CAH0272538.1"/>
    </source>
</evidence>
<protein>
    <submittedName>
        <fullName evidence="2">Uncharacterized protein</fullName>
    </submittedName>
</protein>
<name>A0A9X8R8B7_9BACI</name>
<sequence>MNCTNRTQKKIIAYSALFKKMGILNDEEYKNIAKTFQTKD</sequence>
<comment type="caution">
    <text evidence="2">The sequence shown here is derived from an EMBL/GenBank/DDBJ whole genome shotgun (WGS) entry which is preliminary data.</text>
</comment>
<evidence type="ECO:0000313" key="3">
    <source>
        <dbReference type="Proteomes" id="UP000185829"/>
    </source>
</evidence>
<dbReference type="AlphaFoldDB" id="A0A9X8R8B7"/>
<organism evidence="2 3">
    <name type="scientific">Peribacillus simplex</name>
    <dbReference type="NCBI Taxonomy" id="1478"/>
    <lineage>
        <taxon>Bacteria</taxon>
        <taxon>Bacillati</taxon>
        <taxon>Bacillota</taxon>
        <taxon>Bacilli</taxon>
        <taxon>Bacillales</taxon>
        <taxon>Bacillaceae</taxon>
        <taxon>Peribacillus</taxon>
    </lineage>
</organism>
<dbReference type="Proteomes" id="UP000185829">
    <property type="component" value="Unassembled WGS sequence"/>
</dbReference>
<gene>
    <name evidence="2" type="ORF">SAMN05878482_102783</name>
    <name evidence="1" type="ORF">SRABI133_03703</name>
</gene>
<dbReference type="RefSeq" id="WP_260284425.1">
    <property type="nucleotide sequence ID" value="NZ_CP126112.1"/>
</dbReference>
<accession>A0A9X8R8B7</accession>
<dbReference type="EMBL" id="CAKKMG010000064">
    <property type="protein sequence ID" value="CAH0272538.1"/>
    <property type="molecule type" value="Genomic_DNA"/>
</dbReference>
<reference evidence="1" key="2">
    <citation type="submission" date="2021-11" db="EMBL/GenBank/DDBJ databases">
        <authorList>
            <person name="Bulgarelli D."/>
        </authorList>
    </citation>
    <scope>NUCLEOTIDE SEQUENCE</scope>
    <source>
        <strain evidence="1">Bi133</strain>
    </source>
</reference>
<reference evidence="2 3" key="1">
    <citation type="submission" date="2017-01" db="EMBL/GenBank/DDBJ databases">
        <authorList>
            <person name="Varghese N."/>
            <person name="Submissions S."/>
        </authorList>
    </citation>
    <scope>NUCLEOTIDE SEQUENCE [LARGE SCALE GENOMIC DNA]</scope>
    <source>
        <strain evidence="2 3">RUG2-6</strain>
    </source>
</reference>